<accession>A0A0P0RHR3</accession>
<evidence type="ECO:0000313" key="1">
    <source>
        <dbReference type="EMBL" id="ALL68012.1"/>
    </source>
</evidence>
<sequence length="30" mass="3404">MASRGSRALRWRIAQGASVRRPTEHIDLLV</sequence>
<protein>
    <submittedName>
        <fullName evidence="1">Uncharacterized protein</fullName>
    </submittedName>
</protein>
<name>A0A0P0RHR3_9BURK</name>
<dbReference type="AlphaFoldDB" id="A0A0P0RHR3"/>
<evidence type="ECO:0000313" key="2">
    <source>
        <dbReference type="Proteomes" id="UP000019146"/>
    </source>
</evidence>
<gene>
    <name evidence="1" type="ORF">K788_00004770</name>
</gene>
<dbReference type="EMBL" id="CP012747">
    <property type="protein sequence ID" value="ALL68012.1"/>
    <property type="molecule type" value="Genomic_DNA"/>
</dbReference>
<proteinExistence type="predicted"/>
<dbReference type="Proteomes" id="UP000019146">
    <property type="component" value="Chromosome 2"/>
</dbReference>
<organism evidence="1 2">
    <name type="scientific">Paraburkholderia caribensis MBA4</name>
    <dbReference type="NCBI Taxonomy" id="1323664"/>
    <lineage>
        <taxon>Bacteria</taxon>
        <taxon>Pseudomonadati</taxon>
        <taxon>Pseudomonadota</taxon>
        <taxon>Betaproteobacteria</taxon>
        <taxon>Burkholderiales</taxon>
        <taxon>Burkholderiaceae</taxon>
        <taxon>Paraburkholderia</taxon>
    </lineage>
</organism>
<dbReference type="KEGG" id="bcai:K788_00004770"/>
<reference evidence="1 2" key="1">
    <citation type="journal article" date="2014" name="Genome Announc.">
        <title>Draft Genome Sequence of the Haloacid-Degrading Burkholderia caribensis Strain MBA4.</title>
        <authorList>
            <person name="Pan Y."/>
            <person name="Kong K.F."/>
            <person name="Tsang J.S."/>
        </authorList>
    </citation>
    <scope>NUCLEOTIDE SEQUENCE [LARGE SCALE GENOMIC DNA]</scope>
    <source>
        <strain evidence="1 2">MBA4</strain>
    </source>
</reference>